<protein>
    <submittedName>
        <fullName evidence="2">Helix-turn-helix transcriptional regulator</fullName>
    </submittedName>
</protein>
<dbReference type="InterPro" id="IPR001387">
    <property type="entry name" value="Cro/C1-type_HTH"/>
</dbReference>
<sequence length="282" mass="32005">MSEGNPELRDFLRARRARVTPSEAGLAPEPGVRRVPGLRREEVARLAGVSVDYYVRLERGRNLNVSESVLDAIARALRLDETERRHLFALAKPSRRRPRTPPPQRIRPGLLRVLETLDDVPAMVLGRRLDVLGANRLAKALYRDFDALPPRERNMARFVFLDPLSRELYADWESSARSVVATLHLYAGRNPHDPALAELIGELSVRDHDFRRWWADHDVYQRTHGTKHYRHPLVGELVLGYEALSPTDDPDQVLGVHTVEPGSPSEERLRLLASWAAEPATP</sequence>
<dbReference type="SUPFAM" id="SSF47413">
    <property type="entry name" value="lambda repressor-like DNA-binding domains"/>
    <property type="match status" value="1"/>
</dbReference>
<dbReference type="CDD" id="cd00093">
    <property type="entry name" value="HTH_XRE"/>
    <property type="match status" value="1"/>
</dbReference>
<dbReference type="Gene3D" id="3.30.450.180">
    <property type="match status" value="1"/>
</dbReference>
<dbReference type="Proteomes" id="UP001304298">
    <property type="component" value="Unassembled WGS sequence"/>
</dbReference>
<gene>
    <name evidence="2" type="ORF">VA596_11635</name>
</gene>
<organism evidence="2 3">
    <name type="scientific">Amycolatopsis heterodermiae</name>
    <dbReference type="NCBI Taxonomy" id="3110235"/>
    <lineage>
        <taxon>Bacteria</taxon>
        <taxon>Bacillati</taxon>
        <taxon>Actinomycetota</taxon>
        <taxon>Actinomycetes</taxon>
        <taxon>Pseudonocardiales</taxon>
        <taxon>Pseudonocardiaceae</taxon>
        <taxon>Amycolatopsis</taxon>
    </lineage>
</organism>
<dbReference type="SMART" id="SM00530">
    <property type="entry name" value="HTH_XRE"/>
    <property type="match status" value="1"/>
</dbReference>
<dbReference type="PANTHER" id="PTHR35010">
    <property type="entry name" value="BLL4672 PROTEIN-RELATED"/>
    <property type="match status" value="1"/>
</dbReference>
<dbReference type="PROSITE" id="PS50943">
    <property type="entry name" value="HTH_CROC1"/>
    <property type="match status" value="1"/>
</dbReference>
<reference evidence="2 3" key="1">
    <citation type="submission" date="2023-12" db="EMBL/GenBank/DDBJ databases">
        <title>Amycolatopsis sp. V23-08.</title>
        <authorList>
            <person name="Somphong A."/>
        </authorList>
    </citation>
    <scope>NUCLEOTIDE SEQUENCE [LARGE SCALE GENOMIC DNA]</scope>
    <source>
        <strain evidence="2 3">V23-08</strain>
    </source>
</reference>
<dbReference type="Gene3D" id="1.10.260.40">
    <property type="entry name" value="lambda repressor-like DNA-binding domains"/>
    <property type="match status" value="1"/>
</dbReference>
<dbReference type="Pfam" id="PF13560">
    <property type="entry name" value="HTH_31"/>
    <property type="match status" value="1"/>
</dbReference>
<keyword evidence="3" id="KW-1185">Reference proteome</keyword>
<name>A0ABU5R3A5_9PSEU</name>
<dbReference type="Pfam" id="PF17765">
    <property type="entry name" value="MLTR_LBD"/>
    <property type="match status" value="1"/>
</dbReference>
<dbReference type="PANTHER" id="PTHR35010:SF2">
    <property type="entry name" value="BLL4672 PROTEIN"/>
    <property type="match status" value="1"/>
</dbReference>
<evidence type="ECO:0000313" key="3">
    <source>
        <dbReference type="Proteomes" id="UP001304298"/>
    </source>
</evidence>
<accession>A0ABU5R3A5</accession>
<evidence type="ECO:0000259" key="1">
    <source>
        <dbReference type="PROSITE" id="PS50943"/>
    </source>
</evidence>
<proteinExistence type="predicted"/>
<feature type="domain" description="HTH cro/C1-type" evidence="1">
    <location>
        <begin position="37"/>
        <end position="84"/>
    </location>
</feature>
<dbReference type="RefSeq" id="WP_323326106.1">
    <property type="nucleotide sequence ID" value="NZ_JAYFSI010000002.1"/>
</dbReference>
<dbReference type="EMBL" id="JAYFSI010000002">
    <property type="protein sequence ID" value="MEA5360189.1"/>
    <property type="molecule type" value="Genomic_DNA"/>
</dbReference>
<comment type="caution">
    <text evidence="2">The sequence shown here is derived from an EMBL/GenBank/DDBJ whole genome shotgun (WGS) entry which is preliminary data.</text>
</comment>
<dbReference type="InterPro" id="IPR010982">
    <property type="entry name" value="Lambda_DNA-bd_dom_sf"/>
</dbReference>
<dbReference type="InterPro" id="IPR041413">
    <property type="entry name" value="MLTR_LBD"/>
</dbReference>
<evidence type="ECO:0000313" key="2">
    <source>
        <dbReference type="EMBL" id="MEA5360189.1"/>
    </source>
</evidence>